<reference evidence="1 2" key="1">
    <citation type="journal article" date="2017" name="Antonie Van Leeuwenhoek">
        <title>Rhizobium rhizosphaerae sp. nov., a novel species isolated from rice rhizosphere.</title>
        <authorList>
            <person name="Zhao J.J."/>
            <person name="Zhang J."/>
            <person name="Zhang R.J."/>
            <person name="Zhang C.W."/>
            <person name="Yin H.Q."/>
            <person name="Zhang X.X."/>
        </authorList>
    </citation>
    <scope>NUCLEOTIDE SEQUENCE [LARGE SCALE GENOMIC DNA]</scope>
    <source>
        <strain evidence="1 2">E3</strain>
    </source>
</reference>
<dbReference type="Proteomes" id="UP000006334">
    <property type="component" value="Unassembled WGS sequence"/>
</dbReference>
<name>K6YQT5_9ALTE</name>
<comment type="caution">
    <text evidence="1">The sequence shown here is derived from an EMBL/GenBank/DDBJ whole genome shotgun (WGS) entry which is preliminary data.</text>
</comment>
<dbReference type="RefSeq" id="WP_008843502.1">
    <property type="nucleotide sequence ID" value="NZ_BAEN01000022.1"/>
</dbReference>
<evidence type="ECO:0000313" key="2">
    <source>
        <dbReference type="Proteomes" id="UP000006334"/>
    </source>
</evidence>
<dbReference type="STRING" id="1127673.GLIP_1043"/>
<dbReference type="EMBL" id="BAEN01000022">
    <property type="protein sequence ID" value="GAC13685.1"/>
    <property type="molecule type" value="Genomic_DNA"/>
</dbReference>
<protein>
    <recommendedName>
        <fullName evidence="3">Lipoprotein</fullName>
    </recommendedName>
</protein>
<accession>K6YQT5</accession>
<evidence type="ECO:0008006" key="3">
    <source>
        <dbReference type="Google" id="ProtNLM"/>
    </source>
</evidence>
<sequence length="203" mass="22919">MRSLVLGFCLLTLVGCVATDKVEESASVTEAKPELTESKDKQIETVTESKPELIESKDEQIVEVTELKPEISETKVEQRIMMLGRWYGDTPTKEGGRKQWIIDRAENGTYTIDFLVTKANKTKQQFSEKGIWGVAGNIYFSIYQGATHQGEFHPSDPSDPYNYDAYHIINITSVSFEYQNIDSQNKYMVSKVPASFVLGKSEL</sequence>
<keyword evidence="2" id="KW-1185">Reference proteome</keyword>
<dbReference type="OrthoDB" id="6198252at2"/>
<proteinExistence type="predicted"/>
<dbReference type="eggNOG" id="ENOG50334Z6">
    <property type="taxonomic scope" value="Bacteria"/>
</dbReference>
<organism evidence="1 2">
    <name type="scientific">Aliiglaciecola lipolytica E3</name>
    <dbReference type="NCBI Taxonomy" id="1127673"/>
    <lineage>
        <taxon>Bacteria</taxon>
        <taxon>Pseudomonadati</taxon>
        <taxon>Pseudomonadota</taxon>
        <taxon>Gammaproteobacteria</taxon>
        <taxon>Alteromonadales</taxon>
        <taxon>Alteromonadaceae</taxon>
        <taxon>Aliiglaciecola</taxon>
    </lineage>
</organism>
<dbReference type="AlphaFoldDB" id="K6YQT5"/>
<gene>
    <name evidence="1" type="ORF">GLIP_1043</name>
</gene>
<evidence type="ECO:0000313" key="1">
    <source>
        <dbReference type="EMBL" id="GAC13685.1"/>
    </source>
</evidence>
<dbReference type="PROSITE" id="PS51257">
    <property type="entry name" value="PROKAR_LIPOPROTEIN"/>
    <property type="match status" value="1"/>
</dbReference>